<dbReference type="AlphaFoldDB" id="A0A1G7X2A1"/>
<proteinExistence type="predicted"/>
<sequence>MTTIGADVSQASWAASVGSDLSILAITTTQEGLTQWTDASGAIFLADPHASGLPVPRWRGNTTTPFWLHEKEAHS</sequence>
<evidence type="ECO:0000313" key="2">
    <source>
        <dbReference type="Proteomes" id="UP000199009"/>
    </source>
</evidence>
<dbReference type="STRING" id="370764.SAMN04489810_1281"/>
<protein>
    <submittedName>
        <fullName evidence="1">Uncharacterized protein</fullName>
    </submittedName>
</protein>
<dbReference type="Proteomes" id="UP000199009">
    <property type="component" value="Chromosome I"/>
</dbReference>
<evidence type="ECO:0000313" key="1">
    <source>
        <dbReference type="EMBL" id="SDG78309.1"/>
    </source>
</evidence>
<organism evidence="1 2">
    <name type="scientific">Microbacterium pygmaeum</name>
    <dbReference type="NCBI Taxonomy" id="370764"/>
    <lineage>
        <taxon>Bacteria</taxon>
        <taxon>Bacillati</taxon>
        <taxon>Actinomycetota</taxon>
        <taxon>Actinomycetes</taxon>
        <taxon>Micrococcales</taxon>
        <taxon>Microbacteriaceae</taxon>
        <taxon>Microbacterium</taxon>
    </lineage>
</organism>
<reference evidence="1 2" key="1">
    <citation type="submission" date="2016-10" db="EMBL/GenBank/DDBJ databases">
        <authorList>
            <person name="de Groot N.N."/>
        </authorList>
    </citation>
    <scope>NUCLEOTIDE SEQUENCE [LARGE SCALE GENOMIC DNA]</scope>
    <source>
        <strain evidence="1 2">DSM 23142</strain>
    </source>
</reference>
<dbReference type="RefSeq" id="WP_091487824.1">
    <property type="nucleotide sequence ID" value="NZ_LT629692.1"/>
</dbReference>
<accession>A0A1G7X2A1</accession>
<gene>
    <name evidence="1" type="ORF">SAMN04489810_1281</name>
</gene>
<name>A0A1G7X2A1_9MICO</name>
<keyword evidence="2" id="KW-1185">Reference proteome</keyword>
<dbReference type="OrthoDB" id="2633250at2"/>
<dbReference type="EMBL" id="LT629692">
    <property type="protein sequence ID" value="SDG78309.1"/>
    <property type="molecule type" value="Genomic_DNA"/>
</dbReference>